<dbReference type="SMART" id="SM00382">
    <property type="entry name" value="AAA"/>
    <property type="match status" value="1"/>
</dbReference>
<accession>A0A5C6A3N0</accession>
<dbReference type="AlphaFoldDB" id="A0A5C6A3N0"/>
<dbReference type="GO" id="GO:0016887">
    <property type="term" value="F:ATP hydrolysis activity"/>
    <property type="evidence" value="ECO:0007669"/>
    <property type="project" value="InterPro"/>
</dbReference>
<evidence type="ECO:0000256" key="1">
    <source>
        <dbReference type="ARBA" id="ARBA00022448"/>
    </source>
</evidence>
<comment type="similarity">
    <text evidence="4">Belongs to the ABC transporter superfamily. Macrolide exporter (TC 3.A.1.122) family.</text>
</comment>
<name>A0A5C6A3N0_9BACT</name>
<protein>
    <submittedName>
        <fullName evidence="6">Lipoprotein-releasing system ATP-binding protein LolD</fullName>
        <ecNumber evidence="6">3.6.3.-</ecNumber>
    </submittedName>
</protein>
<dbReference type="PROSITE" id="PS50893">
    <property type="entry name" value="ABC_TRANSPORTER_2"/>
    <property type="match status" value="1"/>
</dbReference>
<dbReference type="InterPro" id="IPR017871">
    <property type="entry name" value="ABC_transporter-like_CS"/>
</dbReference>
<dbReference type="PROSITE" id="PS00211">
    <property type="entry name" value="ABC_TRANSPORTER_1"/>
    <property type="match status" value="1"/>
</dbReference>
<evidence type="ECO:0000313" key="6">
    <source>
        <dbReference type="EMBL" id="TWT94512.1"/>
    </source>
</evidence>
<dbReference type="InterPro" id="IPR003439">
    <property type="entry name" value="ABC_transporter-like_ATP-bd"/>
</dbReference>
<evidence type="ECO:0000256" key="3">
    <source>
        <dbReference type="ARBA" id="ARBA00022840"/>
    </source>
</evidence>
<keyword evidence="6" id="KW-0378">Hydrolase</keyword>
<keyword evidence="3 6" id="KW-0067">ATP-binding</keyword>
<organism evidence="6 7">
    <name type="scientific">Stieleria varia</name>
    <dbReference type="NCBI Taxonomy" id="2528005"/>
    <lineage>
        <taxon>Bacteria</taxon>
        <taxon>Pseudomonadati</taxon>
        <taxon>Planctomycetota</taxon>
        <taxon>Planctomycetia</taxon>
        <taxon>Pirellulales</taxon>
        <taxon>Pirellulaceae</taxon>
        <taxon>Stieleria</taxon>
    </lineage>
</organism>
<dbReference type="RefSeq" id="WP_146522364.1">
    <property type="nucleotide sequence ID" value="NZ_CP151726.1"/>
</dbReference>
<feature type="domain" description="ABC transporter" evidence="5">
    <location>
        <begin position="8"/>
        <end position="226"/>
    </location>
</feature>
<proteinExistence type="inferred from homology"/>
<dbReference type="EMBL" id="SJPN01000007">
    <property type="protein sequence ID" value="TWT94512.1"/>
    <property type="molecule type" value="Genomic_DNA"/>
</dbReference>
<gene>
    <name evidence="6" type="primary">lolD_5</name>
    <name evidence="6" type="ORF">Pla52n_53330</name>
</gene>
<keyword evidence="7" id="KW-1185">Reference proteome</keyword>
<dbReference type="CDD" id="cd03255">
    <property type="entry name" value="ABC_MJ0796_LolCDE_FtsE"/>
    <property type="match status" value="1"/>
</dbReference>
<keyword evidence="6" id="KW-0449">Lipoprotein</keyword>
<dbReference type="Proteomes" id="UP000320176">
    <property type="component" value="Unassembled WGS sequence"/>
</dbReference>
<evidence type="ECO:0000256" key="4">
    <source>
        <dbReference type="ARBA" id="ARBA00038388"/>
    </source>
</evidence>
<evidence type="ECO:0000256" key="2">
    <source>
        <dbReference type="ARBA" id="ARBA00022741"/>
    </source>
</evidence>
<dbReference type="SUPFAM" id="SSF52540">
    <property type="entry name" value="P-loop containing nucleoside triphosphate hydrolases"/>
    <property type="match status" value="1"/>
</dbReference>
<dbReference type="GO" id="GO:0005886">
    <property type="term" value="C:plasma membrane"/>
    <property type="evidence" value="ECO:0007669"/>
    <property type="project" value="TreeGrafter"/>
</dbReference>
<dbReference type="GO" id="GO:0098796">
    <property type="term" value="C:membrane protein complex"/>
    <property type="evidence" value="ECO:0007669"/>
    <property type="project" value="UniProtKB-ARBA"/>
</dbReference>
<evidence type="ECO:0000259" key="5">
    <source>
        <dbReference type="PROSITE" id="PS50893"/>
    </source>
</evidence>
<dbReference type="GO" id="GO:0022857">
    <property type="term" value="F:transmembrane transporter activity"/>
    <property type="evidence" value="ECO:0007669"/>
    <property type="project" value="TreeGrafter"/>
</dbReference>
<keyword evidence="2" id="KW-0547">Nucleotide-binding</keyword>
<dbReference type="PANTHER" id="PTHR24220:SF86">
    <property type="entry name" value="ABC TRANSPORTER ABCH.1"/>
    <property type="match status" value="1"/>
</dbReference>
<dbReference type="InterPro" id="IPR003593">
    <property type="entry name" value="AAA+_ATPase"/>
</dbReference>
<keyword evidence="1" id="KW-0813">Transport</keyword>
<dbReference type="GO" id="GO:0005524">
    <property type="term" value="F:ATP binding"/>
    <property type="evidence" value="ECO:0007669"/>
    <property type="project" value="UniProtKB-KW"/>
</dbReference>
<dbReference type="FunFam" id="3.40.50.300:FF:000032">
    <property type="entry name" value="Export ABC transporter ATP-binding protein"/>
    <property type="match status" value="1"/>
</dbReference>
<reference evidence="6 7" key="1">
    <citation type="submission" date="2019-02" db="EMBL/GenBank/DDBJ databases">
        <title>Deep-cultivation of Planctomycetes and their phenomic and genomic characterization uncovers novel biology.</title>
        <authorList>
            <person name="Wiegand S."/>
            <person name="Jogler M."/>
            <person name="Boedeker C."/>
            <person name="Pinto D."/>
            <person name="Vollmers J."/>
            <person name="Rivas-Marin E."/>
            <person name="Kohn T."/>
            <person name="Peeters S.H."/>
            <person name="Heuer A."/>
            <person name="Rast P."/>
            <person name="Oberbeckmann S."/>
            <person name="Bunk B."/>
            <person name="Jeske O."/>
            <person name="Meyerdierks A."/>
            <person name="Storesund J.E."/>
            <person name="Kallscheuer N."/>
            <person name="Luecker S."/>
            <person name="Lage O.M."/>
            <person name="Pohl T."/>
            <person name="Merkel B.J."/>
            <person name="Hornburger P."/>
            <person name="Mueller R.-W."/>
            <person name="Bruemmer F."/>
            <person name="Labrenz M."/>
            <person name="Spormann A.M."/>
            <person name="Op Den Camp H."/>
            <person name="Overmann J."/>
            <person name="Amann R."/>
            <person name="Jetten M.S.M."/>
            <person name="Mascher T."/>
            <person name="Medema M.H."/>
            <person name="Devos D.P."/>
            <person name="Kaster A.-K."/>
            <person name="Ovreas L."/>
            <person name="Rohde M."/>
            <person name="Galperin M.Y."/>
            <person name="Jogler C."/>
        </authorList>
    </citation>
    <scope>NUCLEOTIDE SEQUENCE [LARGE SCALE GENOMIC DNA]</scope>
    <source>
        <strain evidence="6 7">Pla52n</strain>
    </source>
</reference>
<evidence type="ECO:0000313" key="7">
    <source>
        <dbReference type="Proteomes" id="UP000320176"/>
    </source>
</evidence>
<dbReference type="Gene3D" id="3.40.50.300">
    <property type="entry name" value="P-loop containing nucleotide triphosphate hydrolases"/>
    <property type="match status" value="1"/>
</dbReference>
<dbReference type="PANTHER" id="PTHR24220">
    <property type="entry name" value="IMPORT ATP-BINDING PROTEIN"/>
    <property type="match status" value="1"/>
</dbReference>
<dbReference type="InterPro" id="IPR027417">
    <property type="entry name" value="P-loop_NTPase"/>
</dbReference>
<dbReference type="InterPro" id="IPR015854">
    <property type="entry name" value="ABC_transpr_LolD-like"/>
</dbReference>
<sequence length="226" mass="24900">MTSQPPLVSLKNVNKHYVDGDVHAMRDVSLDVYPGDWISIVGASGCGKSTLLNMMGALDRPTSGEVFFRDTPLDASGDLDQHRAKHVGFVFQSYYLLPNLTASENVQIPMFGTTLHATERQQRSIELLQLVGLSNRIDHLPDQLSSGQRQRVAIARALANDPALVLADEPTGALDSDSGREVVELLERLNRENDYTLVMVTHDLELAKRGSRVVKMHDGVVQESLV</sequence>
<dbReference type="InterPro" id="IPR017911">
    <property type="entry name" value="MacB-like_ATP-bd"/>
</dbReference>
<comment type="caution">
    <text evidence="6">The sequence shown here is derived from an EMBL/GenBank/DDBJ whole genome shotgun (WGS) entry which is preliminary data.</text>
</comment>
<dbReference type="Pfam" id="PF00005">
    <property type="entry name" value="ABC_tran"/>
    <property type="match status" value="1"/>
</dbReference>
<dbReference type="EC" id="3.6.3.-" evidence="6"/>
<dbReference type="OrthoDB" id="273392at2"/>